<organism evidence="7 8">
    <name type="scientific">Saccharomyces uvarum</name>
    <name type="common">Yeast</name>
    <name type="synonym">Saccharomyces bayanus var. uvarum</name>
    <dbReference type="NCBI Taxonomy" id="230603"/>
    <lineage>
        <taxon>Eukaryota</taxon>
        <taxon>Fungi</taxon>
        <taxon>Dikarya</taxon>
        <taxon>Ascomycota</taxon>
        <taxon>Saccharomycotina</taxon>
        <taxon>Saccharomycetes</taxon>
        <taxon>Saccharomycetales</taxon>
        <taxon>Saccharomycetaceae</taxon>
        <taxon>Saccharomyces</taxon>
    </lineage>
</organism>
<dbReference type="GO" id="GO:0003924">
    <property type="term" value="F:GTPase activity"/>
    <property type="evidence" value="ECO:0007669"/>
    <property type="project" value="TreeGrafter"/>
</dbReference>
<dbReference type="Proteomes" id="UP001162090">
    <property type="component" value="Chromosome 4"/>
</dbReference>
<evidence type="ECO:0000313" key="7">
    <source>
        <dbReference type="EMBL" id="CAI4058242.1"/>
    </source>
</evidence>
<dbReference type="GO" id="GO:0005730">
    <property type="term" value="C:nucleolus"/>
    <property type="evidence" value="ECO:0007669"/>
    <property type="project" value="UniProtKB-SubCell"/>
</dbReference>
<sequence>MAGHSHRTSLKNGHKSFKSKHASKGALKRLYKGKVEKELIGAGKPDKQVSKLQRRNKSKQLRAQKILDSIENRKLFEGKNGAAKIVTILPLVSDLDPLDILYKLLKSADDEEIMIQEVESKRIFNVHIKKFKSNLKIIIPDMTNFLNILDCAKVADYVIFGLSGVNEVDGEFGEQIVRALELQGIASYIGVISNLSAVHEKEKFQLDVKQSLESYFKHFFPNEERIYNLEKNSDSLNVLRTLCQKLPRSINWRDNRGYVVADLVDFVETSPDSGELVVEGTVRGIGFNANRLVHIPDLGDFQLNKMEKISESSQKRKAIKNKTNNTADDVDLGLDLQTVFESDMNRDTLDEYAPKDVEDWSDYDDDFGYEDLTTARYDDHGYLPGREQASKKVAVPKGTSDYQAKWYLDDVIEVADEEEMEQADEEEETMMDVDDGMTMIDQNNEDMENDERYEIEDDEKFEEFSPEEEERQLREFRDMEKEDREFPDEIELEPSESAVERLKRYRGLKNLYNCDWNVDEKDPTSPPEWKRLLRVGNYKNTKNRIIKETKSEAQTVAGDRIRMFIKFPKFLLEKIQDPKQLLFTVYGLLLHEHKNAVVNFSLQRWEEYDNPVPSKDPIVVQYGARRYTIQPLFSQDSNSPNNVHKYERYLHPNTVSIATCIAPVDFTQSPAIFFKPSPTDSKQVELIGHGTFLNADHSRILAKRAILTGHPFRFHKTVVTVRYMFFRPEDVEWFKSIPLFTKSGRSGFIKESLGTHGYLKATFDGKLSAQDVVAMSLYKRMWPLPSLPWNGM</sequence>
<keyword evidence="2" id="KW-0690">Ribosome biogenesis</keyword>
<dbReference type="GO" id="GO:0000479">
    <property type="term" value="P:endonucleolytic cleavage of tricistronic rRNA transcript (SSU-rRNA, 5.8S rRNA, LSU-rRNA)"/>
    <property type="evidence" value="ECO:0007669"/>
    <property type="project" value="TreeGrafter"/>
</dbReference>
<feature type="region of interest" description="Disordered" evidence="5">
    <location>
        <begin position="1"/>
        <end position="30"/>
    </location>
</feature>
<dbReference type="PANTHER" id="PTHR12858:SF1">
    <property type="entry name" value="PRE-RRNA-PROCESSING PROTEIN TSR1 HOMOLOG"/>
    <property type="match status" value="1"/>
</dbReference>
<comment type="similarity">
    <text evidence="4">Belongs to the TRAFAC class translation factor GTPase superfamily. Bms1-like GTPase family. TSR1 subfamily.</text>
</comment>
<dbReference type="GO" id="GO:0005525">
    <property type="term" value="F:GTP binding"/>
    <property type="evidence" value="ECO:0007669"/>
    <property type="project" value="TreeGrafter"/>
</dbReference>
<reference evidence="7" key="1">
    <citation type="submission" date="2022-10" db="EMBL/GenBank/DDBJ databases">
        <authorList>
            <person name="Byrne P K."/>
        </authorList>
    </citation>
    <scope>NUCLEOTIDE SEQUENCE</scope>
    <source>
        <strain evidence="7">CBS7001</strain>
    </source>
</reference>
<dbReference type="InterPro" id="IPR012948">
    <property type="entry name" value="AARP2CN"/>
</dbReference>
<dbReference type="PANTHER" id="PTHR12858">
    <property type="entry name" value="RIBOSOME BIOGENESIS PROTEIN"/>
    <property type="match status" value="1"/>
</dbReference>
<protein>
    <recommendedName>
        <fullName evidence="6">Bms1-type G domain-containing protein</fullName>
    </recommendedName>
</protein>
<dbReference type="AlphaFoldDB" id="A0AA35JDN5"/>
<dbReference type="GO" id="GO:0030688">
    <property type="term" value="C:preribosome, small subunit precursor"/>
    <property type="evidence" value="ECO:0007669"/>
    <property type="project" value="TreeGrafter"/>
</dbReference>
<keyword evidence="3" id="KW-0539">Nucleus</keyword>
<evidence type="ECO:0000256" key="2">
    <source>
        <dbReference type="ARBA" id="ARBA00022517"/>
    </source>
</evidence>
<evidence type="ECO:0000256" key="3">
    <source>
        <dbReference type="ARBA" id="ARBA00023242"/>
    </source>
</evidence>
<gene>
    <name evidence="7" type="primary">SUVC04G1820</name>
    <name evidence="7" type="ORF">SUVC_04G1820</name>
</gene>
<dbReference type="SMART" id="SM00785">
    <property type="entry name" value="AARP2CN"/>
    <property type="match status" value="1"/>
</dbReference>
<dbReference type="SMART" id="SM01362">
    <property type="entry name" value="DUF663"/>
    <property type="match status" value="1"/>
</dbReference>
<evidence type="ECO:0000313" key="8">
    <source>
        <dbReference type="Proteomes" id="UP001162090"/>
    </source>
</evidence>
<accession>A0AA35JDN5</accession>
<dbReference type="InterPro" id="IPR007034">
    <property type="entry name" value="BMS1_TSR1_C"/>
</dbReference>
<dbReference type="PROSITE" id="PS51714">
    <property type="entry name" value="G_BMS1"/>
    <property type="match status" value="1"/>
</dbReference>
<comment type="subcellular location">
    <subcellularLocation>
        <location evidence="1">Nucleus</location>
        <location evidence="1">Nucleolus</location>
    </subcellularLocation>
</comment>
<evidence type="ECO:0000259" key="6">
    <source>
        <dbReference type="PROSITE" id="PS51714"/>
    </source>
</evidence>
<dbReference type="GO" id="GO:0000462">
    <property type="term" value="P:maturation of SSU-rRNA from tricistronic rRNA transcript (SSU-rRNA, 5.8S rRNA, LSU-rRNA)"/>
    <property type="evidence" value="ECO:0007669"/>
    <property type="project" value="TreeGrafter"/>
</dbReference>
<dbReference type="Pfam" id="PF04950">
    <property type="entry name" value="RIBIOP_C"/>
    <property type="match status" value="1"/>
</dbReference>
<proteinExistence type="inferred from homology"/>
<feature type="domain" description="Bms1-type G" evidence="6">
    <location>
        <begin position="82"/>
        <end position="248"/>
    </location>
</feature>
<dbReference type="InterPro" id="IPR030387">
    <property type="entry name" value="G_Bms1/Tsr1_dom"/>
</dbReference>
<dbReference type="Pfam" id="PF22298">
    <property type="entry name" value="Tsr1_G-like"/>
    <property type="match status" value="1"/>
</dbReference>
<dbReference type="InterPro" id="IPR039761">
    <property type="entry name" value="Bms1/Tsr1"/>
</dbReference>
<name>A0AA35JDN5_SACUV</name>
<evidence type="ECO:0000256" key="4">
    <source>
        <dbReference type="ARBA" id="ARBA00038288"/>
    </source>
</evidence>
<dbReference type="Pfam" id="PF08142">
    <property type="entry name" value="AARP2CN"/>
    <property type="match status" value="1"/>
</dbReference>
<dbReference type="EMBL" id="OX365915">
    <property type="protein sequence ID" value="CAI4058242.1"/>
    <property type="molecule type" value="Genomic_DNA"/>
</dbReference>
<dbReference type="GO" id="GO:0034511">
    <property type="term" value="F:U3 snoRNA binding"/>
    <property type="evidence" value="ECO:0007669"/>
    <property type="project" value="TreeGrafter"/>
</dbReference>
<evidence type="ECO:0000256" key="5">
    <source>
        <dbReference type="SAM" id="MobiDB-lite"/>
    </source>
</evidence>
<evidence type="ECO:0000256" key="1">
    <source>
        <dbReference type="ARBA" id="ARBA00004604"/>
    </source>
</evidence>